<dbReference type="InterPro" id="IPR001509">
    <property type="entry name" value="Epimerase_deHydtase"/>
</dbReference>
<organism evidence="2 3">
    <name type="scientific">Adineta steineri</name>
    <dbReference type="NCBI Taxonomy" id="433720"/>
    <lineage>
        <taxon>Eukaryota</taxon>
        <taxon>Metazoa</taxon>
        <taxon>Spiralia</taxon>
        <taxon>Gnathifera</taxon>
        <taxon>Rotifera</taxon>
        <taxon>Eurotatoria</taxon>
        <taxon>Bdelloidea</taxon>
        <taxon>Adinetida</taxon>
        <taxon>Adinetidae</taxon>
        <taxon>Adineta</taxon>
    </lineage>
</organism>
<dbReference type="InterPro" id="IPR036291">
    <property type="entry name" value="NAD(P)-bd_dom_sf"/>
</dbReference>
<feature type="non-terminal residue" evidence="2">
    <location>
        <position position="1"/>
    </location>
</feature>
<feature type="domain" description="NAD-dependent epimerase/dehydratase" evidence="1">
    <location>
        <begin position="12"/>
        <end position="45"/>
    </location>
</feature>
<dbReference type="SUPFAM" id="SSF51735">
    <property type="entry name" value="NAD(P)-binding Rossmann-fold domains"/>
    <property type="match status" value="1"/>
</dbReference>
<feature type="non-terminal residue" evidence="2">
    <location>
        <position position="47"/>
    </location>
</feature>
<dbReference type="Gene3D" id="3.40.50.720">
    <property type="entry name" value="NAD(P)-binding Rossmann-like Domain"/>
    <property type="match status" value="1"/>
</dbReference>
<evidence type="ECO:0000313" key="3">
    <source>
        <dbReference type="Proteomes" id="UP000663844"/>
    </source>
</evidence>
<name>A0A820Q615_9BILA</name>
<sequence length="47" mass="5017">MATSDKPNKRQVLVPGGAGYIGSHCVIELVKDGYEPIILDNESNSSI</sequence>
<evidence type="ECO:0000259" key="1">
    <source>
        <dbReference type="Pfam" id="PF01370"/>
    </source>
</evidence>
<gene>
    <name evidence="2" type="ORF">OXD698_LOCUS52392</name>
</gene>
<reference evidence="2" key="1">
    <citation type="submission" date="2021-02" db="EMBL/GenBank/DDBJ databases">
        <authorList>
            <person name="Nowell W R."/>
        </authorList>
    </citation>
    <scope>NUCLEOTIDE SEQUENCE</scope>
</reference>
<dbReference type="Pfam" id="PF01370">
    <property type="entry name" value="Epimerase"/>
    <property type="match status" value="1"/>
</dbReference>
<proteinExistence type="predicted"/>
<comment type="caution">
    <text evidence="2">The sequence shown here is derived from an EMBL/GenBank/DDBJ whole genome shotgun (WGS) entry which is preliminary data.</text>
</comment>
<protein>
    <recommendedName>
        <fullName evidence="1">NAD-dependent epimerase/dehydratase domain-containing protein</fullName>
    </recommendedName>
</protein>
<dbReference type="AlphaFoldDB" id="A0A820Q615"/>
<accession>A0A820Q615</accession>
<dbReference type="EMBL" id="CAJOAZ010028347">
    <property type="protein sequence ID" value="CAF4416889.1"/>
    <property type="molecule type" value="Genomic_DNA"/>
</dbReference>
<evidence type="ECO:0000313" key="2">
    <source>
        <dbReference type="EMBL" id="CAF4416889.1"/>
    </source>
</evidence>
<dbReference type="Proteomes" id="UP000663844">
    <property type="component" value="Unassembled WGS sequence"/>
</dbReference>